<sequence length="102" mass="11716">MLLPAKAEVARQLRRYRAWERAMLAAPADLMVRATFEDTGYTLCVLMGKRCAREAVDAAERFLRITPAAYALEQDGRPRTASVSARRGPPRSRRRRRFHAER</sequence>
<dbReference type="AlphaFoldDB" id="A0A7H8TJM8"/>
<dbReference type="InterPro" id="IPR033457">
    <property type="entry name" value="DUF5133"/>
</dbReference>
<dbReference type="EMBL" id="CP056041">
    <property type="protein sequence ID" value="QKZ23709.1"/>
    <property type="molecule type" value="Genomic_DNA"/>
</dbReference>
<evidence type="ECO:0000313" key="2">
    <source>
        <dbReference type="EMBL" id="QKZ23709.1"/>
    </source>
</evidence>
<proteinExistence type="predicted"/>
<feature type="compositionally biased region" description="Basic residues" evidence="1">
    <location>
        <begin position="88"/>
        <end position="102"/>
    </location>
</feature>
<keyword evidence="3" id="KW-1185">Reference proteome</keyword>
<name>A0A7H8TJM8_STRCX</name>
<evidence type="ECO:0000313" key="3">
    <source>
        <dbReference type="Proteomes" id="UP000509418"/>
    </source>
</evidence>
<evidence type="ECO:0000256" key="1">
    <source>
        <dbReference type="SAM" id="MobiDB-lite"/>
    </source>
</evidence>
<protein>
    <submittedName>
        <fullName evidence="2">DUF5133 domain-containing protein</fullName>
    </submittedName>
</protein>
<feature type="region of interest" description="Disordered" evidence="1">
    <location>
        <begin position="75"/>
        <end position="102"/>
    </location>
</feature>
<reference evidence="2 3" key="1">
    <citation type="submission" date="2020-06" db="EMBL/GenBank/DDBJ databases">
        <title>Genome mining for natural products.</title>
        <authorList>
            <person name="Zhang B."/>
            <person name="Shi J."/>
            <person name="Ge H."/>
        </authorList>
    </citation>
    <scope>NUCLEOTIDE SEQUENCE [LARGE SCALE GENOMIC DNA]</scope>
    <source>
        <strain evidence="2 3">NA02069</strain>
    </source>
</reference>
<dbReference type="RefSeq" id="WP_125523950.1">
    <property type="nucleotide sequence ID" value="NZ_BMUS01000006.1"/>
</dbReference>
<dbReference type="GeneID" id="91332275"/>
<dbReference type="Pfam" id="PF17196">
    <property type="entry name" value="DUF5133"/>
    <property type="match status" value="1"/>
</dbReference>
<gene>
    <name evidence="2" type="ORF">HUT05_43950</name>
</gene>
<accession>A0A7H8TJM8</accession>
<dbReference type="Proteomes" id="UP000509418">
    <property type="component" value="Chromosome"/>
</dbReference>
<organism evidence="2 3">
    <name type="scientific">Streptomyces chartreusis</name>
    <dbReference type="NCBI Taxonomy" id="1969"/>
    <lineage>
        <taxon>Bacteria</taxon>
        <taxon>Bacillati</taxon>
        <taxon>Actinomycetota</taxon>
        <taxon>Actinomycetes</taxon>
        <taxon>Kitasatosporales</taxon>
        <taxon>Streptomycetaceae</taxon>
        <taxon>Streptomyces</taxon>
    </lineage>
</organism>